<gene>
    <name evidence="2" type="ORF">QWJ41_11680</name>
</gene>
<dbReference type="Proteomes" id="UP001168363">
    <property type="component" value="Unassembled WGS sequence"/>
</dbReference>
<keyword evidence="3" id="KW-1185">Reference proteome</keyword>
<comment type="caution">
    <text evidence="2">The sequence shown here is derived from an EMBL/GenBank/DDBJ whole genome shotgun (WGS) entry which is preliminary data.</text>
</comment>
<protein>
    <recommendedName>
        <fullName evidence="4">2-C-methyl-D-erythritol 4-phosphate cytidylyltransferase</fullName>
    </recommendedName>
</protein>
<feature type="region of interest" description="Disordered" evidence="1">
    <location>
        <begin position="1"/>
        <end position="38"/>
    </location>
</feature>
<dbReference type="InterPro" id="IPR029044">
    <property type="entry name" value="Nucleotide-diphossugar_trans"/>
</dbReference>
<feature type="compositionally biased region" description="Polar residues" evidence="1">
    <location>
        <begin position="9"/>
        <end position="19"/>
    </location>
</feature>
<proteinExistence type="predicted"/>
<reference evidence="2" key="1">
    <citation type="submission" date="2023-06" db="EMBL/GenBank/DDBJ databases">
        <title>Genome sequence of Nocardioides sp. SOB44.</title>
        <authorList>
            <person name="Zhang G."/>
        </authorList>
    </citation>
    <scope>NUCLEOTIDE SEQUENCE</scope>
    <source>
        <strain evidence="2">SOB44</strain>
    </source>
</reference>
<name>A0ABT8TR01_9ACTN</name>
<evidence type="ECO:0000256" key="1">
    <source>
        <dbReference type="SAM" id="MobiDB-lite"/>
    </source>
</evidence>
<evidence type="ECO:0000313" key="2">
    <source>
        <dbReference type="EMBL" id="MDO3396383.1"/>
    </source>
</evidence>
<organism evidence="2 3">
    <name type="scientific">Nocardioides cremeus</name>
    <dbReference type="NCBI Taxonomy" id="3058044"/>
    <lineage>
        <taxon>Bacteria</taxon>
        <taxon>Bacillati</taxon>
        <taxon>Actinomycetota</taxon>
        <taxon>Actinomycetes</taxon>
        <taxon>Propionibacteriales</taxon>
        <taxon>Nocardioidaceae</taxon>
        <taxon>Nocardioides</taxon>
    </lineage>
</organism>
<evidence type="ECO:0000313" key="3">
    <source>
        <dbReference type="Proteomes" id="UP001168363"/>
    </source>
</evidence>
<dbReference type="Gene3D" id="3.90.550.10">
    <property type="entry name" value="Spore Coat Polysaccharide Biosynthesis Protein SpsA, Chain A"/>
    <property type="match status" value="1"/>
</dbReference>
<feature type="region of interest" description="Disordered" evidence="1">
    <location>
        <begin position="137"/>
        <end position="157"/>
    </location>
</feature>
<dbReference type="RefSeq" id="WP_302708403.1">
    <property type="nucleotide sequence ID" value="NZ_JAULSC010000010.1"/>
</dbReference>
<dbReference type="SUPFAM" id="SSF53448">
    <property type="entry name" value="Nucleotide-diphospho-sugar transferases"/>
    <property type="match status" value="1"/>
</dbReference>
<evidence type="ECO:0008006" key="4">
    <source>
        <dbReference type="Google" id="ProtNLM"/>
    </source>
</evidence>
<accession>A0ABT8TR01</accession>
<sequence>MTSPDSHDSSPGNPDTSPGASEDTPDWSDWSGLEDDDEQPAALGTVVETGRGSLPFALLHGEALVAVAAWGLGESGVTPVDIGTEWEGLAESGEPVVLHDCLCPMTPAAFIAECVREAVAREAVVVGVRPVTDTVKTTDGSDVEVGDEQGPAGLPVVGMGPDREDLVVVTSPVVLPAGVVAALDELPSDDFGVLVSWLAERFPVLTRQAPPEGRRVAGVDDVAVLEALTAR</sequence>
<dbReference type="EMBL" id="JAULSC010000010">
    <property type="protein sequence ID" value="MDO3396383.1"/>
    <property type="molecule type" value="Genomic_DNA"/>
</dbReference>